<proteinExistence type="predicted"/>
<dbReference type="Proteomes" id="UP000515465">
    <property type="component" value="Chromosome"/>
</dbReference>
<name>A0A7G6SN25_9HYPH</name>
<evidence type="ECO:0000313" key="2">
    <source>
        <dbReference type="Proteomes" id="UP000515465"/>
    </source>
</evidence>
<sequence>MNDDTDSPVSALDFHTLRSAFKSLVAEGLLPEAMWVSHAEEMVRHLTGSSVVDPEIILRIIRK</sequence>
<gene>
    <name evidence="1" type="ORF">HB778_04005</name>
</gene>
<organism evidence="1 2">
    <name type="scientific">Mesorhizobium huakuii</name>
    <dbReference type="NCBI Taxonomy" id="28104"/>
    <lineage>
        <taxon>Bacteria</taxon>
        <taxon>Pseudomonadati</taxon>
        <taxon>Pseudomonadota</taxon>
        <taxon>Alphaproteobacteria</taxon>
        <taxon>Hyphomicrobiales</taxon>
        <taxon>Phyllobacteriaceae</taxon>
        <taxon>Mesorhizobium</taxon>
    </lineage>
</organism>
<protein>
    <submittedName>
        <fullName evidence="1">Uncharacterized protein</fullName>
    </submittedName>
</protein>
<dbReference type="RefSeq" id="WP_183461660.1">
    <property type="nucleotide sequence ID" value="NZ_CP050296.1"/>
</dbReference>
<dbReference type="EMBL" id="CP050296">
    <property type="protein sequence ID" value="QND55907.1"/>
    <property type="molecule type" value="Genomic_DNA"/>
</dbReference>
<accession>A0A7G6SN25</accession>
<evidence type="ECO:0000313" key="1">
    <source>
        <dbReference type="EMBL" id="QND55907.1"/>
    </source>
</evidence>
<dbReference type="AlphaFoldDB" id="A0A7G6SN25"/>
<reference evidence="2" key="1">
    <citation type="journal article" date="2020" name="Mol. Plant Microbe">
        <title>Rhizobial microsymbionts of the narrowly endemic Oxytropis species growing in Kamchatka are characterized by significant genetic diversity and possess a set of genes that are associated with T3SS and T6SS secretion systems and can affect the development of symbiosis.</title>
        <authorList>
            <person name="Safronova V."/>
            <person name="Guro P."/>
            <person name="Sazanova A."/>
            <person name="Kuznetsova I."/>
            <person name="Belimov A."/>
            <person name="Yakubov V."/>
            <person name="Chirak E."/>
            <person name="Afonin A."/>
            <person name="Gogolev Y."/>
            <person name="Andronov E."/>
            <person name="Tikhonovich I."/>
        </authorList>
    </citation>
    <scope>NUCLEOTIDE SEQUENCE [LARGE SCALE GENOMIC DNA]</scope>
    <source>
        <strain evidence="2">583</strain>
    </source>
</reference>